<feature type="domain" description="ABC transmembrane type-1" evidence="7">
    <location>
        <begin position="27"/>
        <end position="307"/>
    </location>
</feature>
<dbReference type="InterPro" id="IPR003439">
    <property type="entry name" value="ABC_transporter-like_ATP-bd"/>
</dbReference>
<keyword evidence="8" id="KW-0547">Nucleotide-binding</keyword>
<sequence>MSSLQAPTGSPLRLLLWQAARQPATLLGGVVFGVLWMLCQVVWPYLLGRAVDAGLANGLPGVVPWCAGLAVVAVAQALFAVLRHRMAVTNWLRSSLGVSRIIGYHSAETGAAIAVDSSAGEVASTVANDALRVGEMFDVTARFSGGVVAYVAVGVITTFTSPALGLFVLLGMPALVLVLTLFVRPLARRQAAWRREQGALTELAADTVAGLRVLRGIGGEEQFVERYARRSADLRRRAVDVARLGSWLDGLQILLPGLFVAAVVWFGARLVLAGEITPGELVTFYGYSVFLIVPLRTTVEASQAFARGFVATGRVLDVLRVQRAVSDPEHPELAPPGGAEILDVASGAVIAPGVFTALVDEDPDAAASVATRLGRFDDSQRAVAPVLWGGVDHTTVPVRDVRRRIVVSDATPHLFTGRLRDGLDTQSVRAPHRVPSPAARRARIDQALGVAAADDAVQALPGGLEENVPERASVLSGGQRQRLSLARALLTDAEVLVLIEPTSALDANTEATIASRLRRAREGRTTVLVTASPLLLDRMDVIHVMRGGRVVGSGTHAELLRRDDGVGARYRRIVARSTSDAEPTAGEELDAAWTGSIEALWTRATETGAIRTAQQEEERDG</sequence>
<evidence type="ECO:0000313" key="8">
    <source>
        <dbReference type="EMBL" id="MBW9095669.1"/>
    </source>
</evidence>
<dbReference type="RefSeq" id="WP_220302347.1">
    <property type="nucleotide sequence ID" value="NZ_JAEUAW010000023.1"/>
</dbReference>
<evidence type="ECO:0000256" key="3">
    <source>
        <dbReference type="ARBA" id="ARBA00022989"/>
    </source>
</evidence>
<dbReference type="InterPro" id="IPR011527">
    <property type="entry name" value="ABC1_TM_dom"/>
</dbReference>
<feature type="transmembrane region" description="Helical" evidence="5">
    <location>
        <begin position="24"/>
        <end position="46"/>
    </location>
</feature>
<accession>A0ABS7HTA3</accession>
<dbReference type="EMBL" id="JAEUAW010000023">
    <property type="protein sequence ID" value="MBW9095669.1"/>
    <property type="molecule type" value="Genomic_DNA"/>
</dbReference>
<dbReference type="CDD" id="cd07346">
    <property type="entry name" value="ABC_6TM_exporters"/>
    <property type="match status" value="1"/>
</dbReference>
<organism evidence="8 9">
    <name type="scientific">Microbacterium jejuense</name>
    <dbReference type="NCBI Taxonomy" id="1263637"/>
    <lineage>
        <taxon>Bacteria</taxon>
        <taxon>Bacillati</taxon>
        <taxon>Actinomycetota</taxon>
        <taxon>Actinomycetes</taxon>
        <taxon>Micrococcales</taxon>
        <taxon>Microbacteriaceae</taxon>
        <taxon>Microbacterium</taxon>
    </lineage>
</organism>
<evidence type="ECO:0000256" key="2">
    <source>
        <dbReference type="ARBA" id="ARBA00022692"/>
    </source>
</evidence>
<dbReference type="GO" id="GO:0005524">
    <property type="term" value="F:ATP binding"/>
    <property type="evidence" value="ECO:0007669"/>
    <property type="project" value="UniProtKB-KW"/>
</dbReference>
<keyword evidence="9" id="KW-1185">Reference proteome</keyword>
<dbReference type="InterPro" id="IPR036640">
    <property type="entry name" value="ABC1_TM_sf"/>
</dbReference>
<dbReference type="Pfam" id="PF00005">
    <property type="entry name" value="ABC_tran"/>
    <property type="match status" value="1"/>
</dbReference>
<comment type="caution">
    <text evidence="8">The sequence shown here is derived from an EMBL/GenBank/DDBJ whole genome shotgun (WGS) entry which is preliminary data.</text>
</comment>
<feature type="transmembrane region" description="Helical" evidence="5">
    <location>
        <begin position="62"/>
        <end position="82"/>
    </location>
</feature>
<dbReference type="PROSITE" id="PS50893">
    <property type="entry name" value="ABC_TRANSPORTER_2"/>
    <property type="match status" value="1"/>
</dbReference>
<dbReference type="PROSITE" id="PS00211">
    <property type="entry name" value="ABC_TRANSPORTER_1"/>
    <property type="match status" value="1"/>
</dbReference>
<dbReference type="InterPro" id="IPR027417">
    <property type="entry name" value="P-loop_NTPase"/>
</dbReference>
<keyword evidence="3 5" id="KW-1133">Transmembrane helix</keyword>
<dbReference type="SUPFAM" id="SSF52540">
    <property type="entry name" value="P-loop containing nucleoside triphosphate hydrolases"/>
    <property type="match status" value="1"/>
</dbReference>
<keyword evidence="4 5" id="KW-0472">Membrane</keyword>
<dbReference type="PANTHER" id="PTHR43394:SF1">
    <property type="entry name" value="ATP-BINDING CASSETTE SUB-FAMILY B MEMBER 10, MITOCHONDRIAL"/>
    <property type="match status" value="1"/>
</dbReference>
<feature type="transmembrane region" description="Helical" evidence="5">
    <location>
        <begin position="253"/>
        <end position="272"/>
    </location>
</feature>
<dbReference type="Gene3D" id="1.20.1560.10">
    <property type="entry name" value="ABC transporter type 1, transmembrane domain"/>
    <property type="match status" value="1"/>
</dbReference>
<evidence type="ECO:0000313" key="9">
    <source>
        <dbReference type="Proteomes" id="UP001196843"/>
    </source>
</evidence>
<evidence type="ECO:0000256" key="4">
    <source>
        <dbReference type="ARBA" id="ARBA00023136"/>
    </source>
</evidence>
<gene>
    <name evidence="8" type="ORF">JNB62_18470</name>
</gene>
<keyword evidence="8" id="KW-0067">ATP-binding</keyword>
<dbReference type="PANTHER" id="PTHR43394">
    <property type="entry name" value="ATP-DEPENDENT PERMEASE MDL1, MITOCHONDRIAL"/>
    <property type="match status" value="1"/>
</dbReference>
<evidence type="ECO:0000259" key="6">
    <source>
        <dbReference type="PROSITE" id="PS50893"/>
    </source>
</evidence>
<dbReference type="Gene3D" id="3.40.50.300">
    <property type="entry name" value="P-loop containing nucleotide triphosphate hydrolases"/>
    <property type="match status" value="1"/>
</dbReference>
<reference evidence="8 9" key="1">
    <citation type="journal article" date="2021" name="MBio">
        <title>Poor Competitiveness of Bradyrhizobium in Pigeon Pea Root Colonization in Indian Soils.</title>
        <authorList>
            <person name="Chalasani D."/>
            <person name="Basu A."/>
            <person name="Pullabhotla S.V.S.R.N."/>
            <person name="Jorrin B."/>
            <person name="Neal A.L."/>
            <person name="Poole P.S."/>
            <person name="Podile A.R."/>
            <person name="Tkacz A."/>
        </authorList>
    </citation>
    <scope>NUCLEOTIDE SEQUENCE [LARGE SCALE GENOMIC DNA]</scope>
    <source>
        <strain evidence="8 9">HU14</strain>
    </source>
</reference>
<feature type="domain" description="ABC transporter" evidence="6">
    <location>
        <begin position="339"/>
        <end position="572"/>
    </location>
</feature>
<dbReference type="SUPFAM" id="SSF90123">
    <property type="entry name" value="ABC transporter transmembrane region"/>
    <property type="match status" value="1"/>
</dbReference>
<protein>
    <submittedName>
        <fullName evidence="8">ABC transporter ATP-binding protein</fullName>
    </submittedName>
</protein>
<feature type="transmembrane region" description="Helical" evidence="5">
    <location>
        <begin position="139"/>
        <end position="160"/>
    </location>
</feature>
<dbReference type="Proteomes" id="UP001196843">
    <property type="component" value="Unassembled WGS sequence"/>
</dbReference>
<dbReference type="PROSITE" id="PS50929">
    <property type="entry name" value="ABC_TM1F"/>
    <property type="match status" value="1"/>
</dbReference>
<comment type="subcellular location">
    <subcellularLocation>
        <location evidence="1">Cell membrane</location>
        <topology evidence="1">Multi-pass membrane protein</topology>
    </subcellularLocation>
</comment>
<evidence type="ECO:0000256" key="5">
    <source>
        <dbReference type="SAM" id="Phobius"/>
    </source>
</evidence>
<dbReference type="InterPro" id="IPR039421">
    <property type="entry name" value="Type_1_exporter"/>
</dbReference>
<dbReference type="Pfam" id="PF00664">
    <property type="entry name" value="ABC_membrane"/>
    <property type="match status" value="1"/>
</dbReference>
<dbReference type="InterPro" id="IPR017871">
    <property type="entry name" value="ABC_transporter-like_CS"/>
</dbReference>
<evidence type="ECO:0000259" key="7">
    <source>
        <dbReference type="PROSITE" id="PS50929"/>
    </source>
</evidence>
<proteinExistence type="predicted"/>
<name>A0ABS7HTA3_9MICO</name>
<keyword evidence="2 5" id="KW-0812">Transmembrane</keyword>
<evidence type="ECO:0000256" key="1">
    <source>
        <dbReference type="ARBA" id="ARBA00004651"/>
    </source>
</evidence>
<feature type="transmembrane region" description="Helical" evidence="5">
    <location>
        <begin position="166"/>
        <end position="187"/>
    </location>
</feature>